<name>X0VB12_9ZZZZ</name>
<dbReference type="SUPFAM" id="SSF48452">
    <property type="entry name" value="TPR-like"/>
    <property type="match status" value="1"/>
</dbReference>
<feature type="non-terminal residue" evidence="1">
    <location>
        <position position="1"/>
    </location>
</feature>
<reference evidence="1" key="1">
    <citation type="journal article" date="2014" name="Front. Microbiol.">
        <title>High frequency of phylogenetically diverse reductive dehalogenase-homologous genes in deep subseafloor sedimentary metagenomes.</title>
        <authorList>
            <person name="Kawai M."/>
            <person name="Futagami T."/>
            <person name="Toyoda A."/>
            <person name="Takaki Y."/>
            <person name="Nishi S."/>
            <person name="Hori S."/>
            <person name="Arai W."/>
            <person name="Tsubouchi T."/>
            <person name="Morono Y."/>
            <person name="Uchiyama I."/>
            <person name="Ito T."/>
            <person name="Fujiyama A."/>
            <person name="Inagaki F."/>
            <person name="Takami H."/>
        </authorList>
    </citation>
    <scope>NUCLEOTIDE SEQUENCE</scope>
    <source>
        <strain evidence="1">Expedition CK06-06</strain>
    </source>
</reference>
<proteinExistence type="predicted"/>
<dbReference type="InterPro" id="IPR011990">
    <property type="entry name" value="TPR-like_helical_dom_sf"/>
</dbReference>
<protein>
    <submittedName>
        <fullName evidence="1">Uncharacterized protein</fullName>
    </submittedName>
</protein>
<gene>
    <name evidence="1" type="ORF">S01H1_57852</name>
</gene>
<sequence>ARYVLEGSVQRAESTLRVTVQLLDAKDGTHLWAETYDRELSAANIFAVQDEITEQVVATIAGVYGVISRARFSEVKEKPTESLDAYECVLKVVSYYSDNWDAAEHARGRDGLERAVESDAGYSEAWAWLCHTYLDEYRFNFNPRPDPLDRALAVARRAVASDSTSQLAHDSLAQTHFFRREFDAFLAEAERAIALNPNNAGILVSQGAYIFQTGDERGIALVRKAMTLDPFHPTWWYFPIARYHFKRGEYEEALAV</sequence>
<dbReference type="AlphaFoldDB" id="X0VB12"/>
<dbReference type="EMBL" id="BARS01037756">
    <property type="protein sequence ID" value="GAG15314.1"/>
    <property type="molecule type" value="Genomic_DNA"/>
</dbReference>
<dbReference type="Gene3D" id="1.25.40.10">
    <property type="entry name" value="Tetratricopeptide repeat domain"/>
    <property type="match status" value="1"/>
</dbReference>
<comment type="caution">
    <text evidence="1">The sequence shown here is derived from an EMBL/GenBank/DDBJ whole genome shotgun (WGS) entry which is preliminary data.</text>
</comment>
<evidence type="ECO:0000313" key="1">
    <source>
        <dbReference type="EMBL" id="GAG15314.1"/>
    </source>
</evidence>
<feature type="non-terminal residue" evidence="1">
    <location>
        <position position="256"/>
    </location>
</feature>
<accession>X0VB12</accession>
<organism evidence="1">
    <name type="scientific">marine sediment metagenome</name>
    <dbReference type="NCBI Taxonomy" id="412755"/>
    <lineage>
        <taxon>unclassified sequences</taxon>
        <taxon>metagenomes</taxon>
        <taxon>ecological metagenomes</taxon>
    </lineage>
</organism>